<sequence>MSDISILRQGIEEIKINRADHSDSDDDSMEISKTDTKDLSHRRLFSLKPVIKGLLFADSGSSVSSNDLKEKYPDMKEEEIVTCLLIVNRL</sequence>
<proteinExistence type="predicted"/>
<dbReference type="AlphaFoldDB" id="A0A1X0R603"/>
<gene>
    <name evidence="1" type="ORF">BCV72DRAFT_226561</name>
</gene>
<protein>
    <submittedName>
        <fullName evidence="1">Uncharacterized protein</fullName>
    </submittedName>
</protein>
<dbReference type="Proteomes" id="UP000242414">
    <property type="component" value="Unassembled WGS sequence"/>
</dbReference>
<feature type="non-terminal residue" evidence="1">
    <location>
        <position position="90"/>
    </location>
</feature>
<dbReference type="EMBL" id="KV921903">
    <property type="protein sequence ID" value="ORE07473.1"/>
    <property type="molecule type" value="Genomic_DNA"/>
</dbReference>
<reference evidence="1" key="1">
    <citation type="journal article" date="2016" name="Proc. Natl. Acad. Sci. U.S.A.">
        <title>Lipid metabolic changes in an early divergent fungus govern the establishment of a mutualistic symbiosis with endobacteria.</title>
        <authorList>
            <person name="Lastovetsky O.A."/>
            <person name="Gaspar M.L."/>
            <person name="Mondo S.J."/>
            <person name="LaButti K.M."/>
            <person name="Sandor L."/>
            <person name="Grigoriev I.V."/>
            <person name="Henry S.A."/>
            <person name="Pawlowska T.E."/>
        </authorList>
    </citation>
    <scope>NUCLEOTIDE SEQUENCE [LARGE SCALE GENOMIC DNA]</scope>
    <source>
        <strain evidence="1">ATCC 52814</strain>
    </source>
</reference>
<evidence type="ECO:0000313" key="1">
    <source>
        <dbReference type="EMBL" id="ORE07473.1"/>
    </source>
</evidence>
<organism evidence="1">
    <name type="scientific">Rhizopus microsporus var. microsporus</name>
    <dbReference type="NCBI Taxonomy" id="86635"/>
    <lineage>
        <taxon>Eukaryota</taxon>
        <taxon>Fungi</taxon>
        <taxon>Fungi incertae sedis</taxon>
        <taxon>Mucoromycota</taxon>
        <taxon>Mucoromycotina</taxon>
        <taxon>Mucoromycetes</taxon>
        <taxon>Mucorales</taxon>
        <taxon>Mucorineae</taxon>
        <taxon>Rhizopodaceae</taxon>
        <taxon>Rhizopus</taxon>
    </lineage>
</organism>
<name>A0A1X0R603_RHIZD</name>
<dbReference type="VEuPathDB" id="FungiDB:BCV72DRAFT_226561"/>
<accession>A0A1X0R603</accession>